<feature type="compositionally biased region" description="Basic residues" evidence="1">
    <location>
        <begin position="45"/>
        <end position="54"/>
    </location>
</feature>
<dbReference type="AlphaFoldDB" id="A0AAV9KK67"/>
<name>A0AAV9KK67_9SOLN</name>
<organism evidence="2 3">
    <name type="scientific">Solanum pinnatisectum</name>
    <name type="common">tansyleaf nightshade</name>
    <dbReference type="NCBI Taxonomy" id="50273"/>
    <lineage>
        <taxon>Eukaryota</taxon>
        <taxon>Viridiplantae</taxon>
        <taxon>Streptophyta</taxon>
        <taxon>Embryophyta</taxon>
        <taxon>Tracheophyta</taxon>
        <taxon>Spermatophyta</taxon>
        <taxon>Magnoliopsida</taxon>
        <taxon>eudicotyledons</taxon>
        <taxon>Gunneridae</taxon>
        <taxon>Pentapetalae</taxon>
        <taxon>asterids</taxon>
        <taxon>lamiids</taxon>
        <taxon>Solanales</taxon>
        <taxon>Solanaceae</taxon>
        <taxon>Solanoideae</taxon>
        <taxon>Solaneae</taxon>
        <taxon>Solanum</taxon>
    </lineage>
</organism>
<protein>
    <submittedName>
        <fullName evidence="2">Uncharacterized protein</fullName>
    </submittedName>
</protein>
<evidence type="ECO:0000313" key="2">
    <source>
        <dbReference type="EMBL" id="KAK4713724.1"/>
    </source>
</evidence>
<comment type="caution">
    <text evidence="2">The sequence shown here is derived from an EMBL/GenBank/DDBJ whole genome shotgun (WGS) entry which is preliminary data.</text>
</comment>
<sequence>MLKKPEHTPRKSPRLVEAGSTVGIEPLTFNILTQTPPPNKNATPAKKKGQKRKGKMVEPPYDTDSDFVREKNIKKIKISTNVETGQSSKPSKRRATMKEASEIPISKKGKKNG</sequence>
<accession>A0AAV9KK67</accession>
<reference evidence="2 3" key="1">
    <citation type="submission" date="2023-10" db="EMBL/GenBank/DDBJ databases">
        <title>Genome-Wide Identification Analysis in wild type Solanum Pinnatisectum Reveals Some Genes Defensing Phytophthora Infestans.</title>
        <authorList>
            <person name="Sun C."/>
        </authorList>
    </citation>
    <scope>NUCLEOTIDE SEQUENCE [LARGE SCALE GENOMIC DNA]</scope>
    <source>
        <strain evidence="2">LQN</strain>
        <tissue evidence="2">Leaf</tissue>
    </source>
</reference>
<evidence type="ECO:0000256" key="1">
    <source>
        <dbReference type="SAM" id="MobiDB-lite"/>
    </source>
</evidence>
<gene>
    <name evidence="2" type="ORF">R3W88_019631</name>
</gene>
<dbReference type="Proteomes" id="UP001311915">
    <property type="component" value="Unassembled WGS sequence"/>
</dbReference>
<proteinExistence type="predicted"/>
<dbReference type="EMBL" id="JAWPEI010000010">
    <property type="protein sequence ID" value="KAK4713724.1"/>
    <property type="molecule type" value="Genomic_DNA"/>
</dbReference>
<keyword evidence="3" id="KW-1185">Reference proteome</keyword>
<feature type="region of interest" description="Disordered" evidence="1">
    <location>
        <begin position="1"/>
        <end position="113"/>
    </location>
</feature>
<feature type="compositionally biased region" description="Polar residues" evidence="1">
    <location>
        <begin position="78"/>
        <end position="89"/>
    </location>
</feature>
<evidence type="ECO:0000313" key="3">
    <source>
        <dbReference type="Proteomes" id="UP001311915"/>
    </source>
</evidence>